<feature type="domain" description="AB hydrolase-1" evidence="1">
    <location>
        <begin position="25"/>
        <end position="265"/>
    </location>
</feature>
<comment type="caution">
    <text evidence="2">The sequence shown here is derived from an EMBL/GenBank/DDBJ whole genome shotgun (WGS) entry which is preliminary data.</text>
</comment>
<dbReference type="PANTHER" id="PTHR43433:SF5">
    <property type="entry name" value="AB HYDROLASE-1 DOMAIN-CONTAINING PROTEIN"/>
    <property type="match status" value="1"/>
</dbReference>
<dbReference type="InterPro" id="IPR029058">
    <property type="entry name" value="AB_hydrolase_fold"/>
</dbReference>
<keyword evidence="3" id="KW-1185">Reference proteome</keyword>
<keyword evidence="2" id="KW-0378">Hydrolase</keyword>
<organism evidence="2 3">
    <name type="scientific">Priestia veravalensis</name>
    <dbReference type="NCBI Taxonomy" id="1414648"/>
    <lineage>
        <taxon>Bacteria</taxon>
        <taxon>Bacillati</taxon>
        <taxon>Bacillota</taxon>
        <taxon>Bacilli</taxon>
        <taxon>Bacillales</taxon>
        <taxon>Bacillaceae</taxon>
        <taxon>Priestia</taxon>
    </lineage>
</organism>
<accession>A0A0V8JKG4</accession>
<gene>
    <name evidence="2" type="ORF">AS180_12445</name>
</gene>
<dbReference type="InterPro" id="IPR050471">
    <property type="entry name" value="AB_hydrolase"/>
</dbReference>
<dbReference type="Pfam" id="PF00561">
    <property type="entry name" value="Abhydrolase_1"/>
    <property type="match status" value="1"/>
</dbReference>
<dbReference type="AlphaFoldDB" id="A0A0V8JKG4"/>
<dbReference type="InterPro" id="IPR000073">
    <property type="entry name" value="AB_hydrolase_1"/>
</dbReference>
<name>A0A0V8JKG4_9BACI</name>
<dbReference type="PANTHER" id="PTHR43433">
    <property type="entry name" value="HYDROLASE, ALPHA/BETA FOLD FAMILY PROTEIN"/>
    <property type="match status" value="1"/>
</dbReference>
<dbReference type="Proteomes" id="UP000053681">
    <property type="component" value="Unassembled WGS sequence"/>
</dbReference>
<dbReference type="RefSeq" id="WP_025907993.1">
    <property type="nucleotide sequence ID" value="NZ_KQ758656.1"/>
</dbReference>
<dbReference type="SUPFAM" id="SSF53474">
    <property type="entry name" value="alpha/beta-Hydrolases"/>
    <property type="match status" value="1"/>
</dbReference>
<sequence>MERIIYHMEVDGHLLEYSVVGTGTPILLFHGGHSNCREELGYERLVKSGFSIITPSRPGYGATSKELGETFELASRCYAKMLDQLDIKKVHIIAVSAGGPSGISFASMYPNRTNSLILQSAVTKEWLSKKSLNYKVAKFAFHPLTEKWTWKLVARLSNRNVQFMFKKFVPSFSKLPAEEVMKQMKDSDLEAFQRMNNRYRSGEGFILDLQHTSKRFNHLLTTVQSPTLILHSLNDQAVSLEHAHHAKKSIPTSTLCLLDNWGHLLWIGKDAEDIHNQVEAFMKKHDLVNGHVTL</sequence>
<dbReference type="PRINTS" id="PR00111">
    <property type="entry name" value="ABHYDROLASE"/>
</dbReference>
<reference evidence="2 3" key="1">
    <citation type="submission" date="2015-11" db="EMBL/GenBank/DDBJ databases">
        <title>Bacillus caseinolyticus sp nov.</title>
        <authorList>
            <person name="Dastager S.G."/>
            <person name="Mawlankar R."/>
        </authorList>
    </citation>
    <scope>NUCLEOTIDE SEQUENCE [LARGE SCALE GENOMIC DNA]</scope>
    <source>
        <strain evidence="2 3">SGD-V-76</strain>
    </source>
</reference>
<proteinExistence type="predicted"/>
<evidence type="ECO:0000313" key="3">
    <source>
        <dbReference type="Proteomes" id="UP000053681"/>
    </source>
</evidence>
<protein>
    <submittedName>
        <fullName evidence="2">Hydrolase</fullName>
    </submittedName>
</protein>
<evidence type="ECO:0000313" key="2">
    <source>
        <dbReference type="EMBL" id="KSU87534.1"/>
    </source>
</evidence>
<dbReference type="GO" id="GO:0016787">
    <property type="term" value="F:hydrolase activity"/>
    <property type="evidence" value="ECO:0007669"/>
    <property type="project" value="UniProtKB-KW"/>
</dbReference>
<evidence type="ECO:0000259" key="1">
    <source>
        <dbReference type="Pfam" id="PF00561"/>
    </source>
</evidence>
<dbReference type="EMBL" id="LNQP01000041">
    <property type="protein sequence ID" value="KSU87534.1"/>
    <property type="molecule type" value="Genomic_DNA"/>
</dbReference>
<dbReference type="Gene3D" id="3.40.50.1820">
    <property type="entry name" value="alpha/beta hydrolase"/>
    <property type="match status" value="1"/>
</dbReference>